<keyword evidence="2" id="KW-1133">Transmembrane helix</keyword>
<name>A0A6L7GLN4_9ACTN</name>
<sequence length="401" mass="42371">MSTMPSHEDRMGRAVDRRRWALARSVLLTVAVMIVTVAAMVPVLLSRNDADAETPAERCARETAAYNSAWAQSWAVANGQPASQAPHPPVPYVCHDPGTTTNTTAPPSVTAPGVGETTGATTGTGPGVGAQAPTDIPTTTPGQSPIVEAPDSPRSAVPSSVRQRESQASGVSLPPGDAASSGVEPPRSGEVGPSASPTSNPAHPRPEVQSAREPNNLLLKPQKARLDGCPEGHHRNNFGFGVPGTGGGKCYPDFDYNIISTRYERQTYFPEHGPVSSCTLPPGSQNTCTFKYDRSKSVANSVETSEEVSGAAGFDLEAVNAGVESSVTKTTGRSVEDMISNGTDVQVSADALGPNHAADAYTEYAQYSYVMQKYSTQEKKVVWTKTFYYYVPTGLRVVARE</sequence>
<gene>
    <name evidence="3" type="ORF">GIY30_02090</name>
</gene>
<evidence type="ECO:0000256" key="2">
    <source>
        <dbReference type="SAM" id="Phobius"/>
    </source>
</evidence>
<comment type="caution">
    <text evidence="3">The sequence shown here is derived from an EMBL/GenBank/DDBJ whole genome shotgun (WGS) entry which is preliminary data.</text>
</comment>
<protein>
    <submittedName>
        <fullName evidence="3">Uncharacterized protein</fullName>
    </submittedName>
</protein>
<evidence type="ECO:0000256" key="1">
    <source>
        <dbReference type="SAM" id="MobiDB-lite"/>
    </source>
</evidence>
<proteinExistence type="predicted"/>
<dbReference type="AlphaFoldDB" id="A0A6L7GLN4"/>
<dbReference type="RefSeq" id="WP_160900329.1">
    <property type="nucleotide sequence ID" value="NZ_CP102850.1"/>
</dbReference>
<keyword evidence="4" id="KW-1185">Reference proteome</keyword>
<evidence type="ECO:0000313" key="4">
    <source>
        <dbReference type="Proteomes" id="UP000475545"/>
    </source>
</evidence>
<feature type="compositionally biased region" description="Low complexity" evidence="1">
    <location>
        <begin position="97"/>
        <end position="121"/>
    </location>
</feature>
<keyword evidence="2" id="KW-0812">Transmembrane</keyword>
<organism evidence="3 4">
    <name type="scientific">Gordonia mangrovi</name>
    <dbReference type="NCBI Taxonomy" id="2665643"/>
    <lineage>
        <taxon>Bacteria</taxon>
        <taxon>Bacillati</taxon>
        <taxon>Actinomycetota</taxon>
        <taxon>Actinomycetes</taxon>
        <taxon>Mycobacteriales</taxon>
        <taxon>Gordoniaceae</taxon>
        <taxon>Gordonia</taxon>
    </lineage>
</organism>
<keyword evidence="2" id="KW-0472">Membrane</keyword>
<feature type="region of interest" description="Disordered" evidence="1">
    <location>
        <begin position="96"/>
        <end position="216"/>
    </location>
</feature>
<dbReference type="EMBL" id="WMBR01000001">
    <property type="protein sequence ID" value="MXP20161.1"/>
    <property type="molecule type" value="Genomic_DNA"/>
</dbReference>
<feature type="compositionally biased region" description="Polar residues" evidence="1">
    <location>
        <begin position="157"/>
        <end position="170"/>
    </location>
</feature>
<evidence type="ECO:0000313" key="3">
    <source>
        <dbReference type="EMBL" id="MXP20161.1"/>
    </source>
</evidence>
<dbReference type="Proteomes" id="UP000475545">
    <property type="component" value="Unassembled WGS sequence"/>
</dbReference>
<accession>A0A6L7GLN4</accession>
<reference evidence="3 4" key="1">
    <citation type="submission" date="2019-11" db="EMBL/GenBank/DDBJ databases">
        <title>Gordonia sp. nov., a novel actinobacterium isolated from mangrove soil in Hainan.</title>
        <authorList>
            <person name="Huang X."/>
            <person name="Xie Y."/>
            <person name="Chu X."/>
            <person name="Xiao K."/>
        </authorList>
    </citation>
    <scope>NUCLEOTIDE SEQUENCE [LARGE SCALE GENOMIC DNA]</scope>
    <source>
        <strain evidence="3 4">HNM0687</strain>
    </source>
</reference>
<feature type="transmembrane region" description="Helical" evidence="2">
    <location>
        <begin position="21"/>
        <end position="45"/>
    </location>
</feature>